<accession>A0A369NHJ3</accession>
<comment type="caution">
    <text evidence="1">The sequence shown here is derived from an EMBL/GenBank/DDBJ whole genome shotgun (WGS) entry which is preliminary data.</text>
</comment>
<dbReference type="Proteomes" id="UP000253752">
    <property type="component" value="Unassembled WGS sequence"/>
</dbReference>
<protein>
    <submittedName>
        <fullName evidence="1">DNA-binding protein</fullName>
    </submittedName>
</protein>
<gene>
    <name evidence="1" type="ORF">C1872_02600</name>
</gene>
<reference evidence="1 2" key="1">
    <citation type="journal article" date="2018" name="Elife">
        <title>Discovery and characterization of a prevalent human gut bacterial enzyme sufficient for the inactivation of a family of plant toxins.</title>
        <authorList>
            <person name="Koppel N."/>
            <person name="Bisanz J.E."/>
            <person name="Pandelia M.E."/>
            <person name="Turnbaugh P.J."/>
            <person name="Balskus E.P."/>
        </authorList>
    </citation>
    <scope>NUCLEOTIDE SEQUENCE [LARGE SCALE GENOMIC DNA]</scope>
    <source>
        <strain evidence="1 2">MR1 #12</strain>
    </source>
</reference>
<dbReference type="GO" id="GO:0003677">
    <property type="term" value="F:DNA binding"/>
    <property type="evidence" value="ECO:0007669"/>
    <property type="project" value="UniProtKB-KW"/>
</dbReference>
<name>A0A369NHJ3_EGGLN</name>
<evidence type="ECO:0000313" key="2">
    <source>
        <dbReference type="Proteomes" id="UP000253752"/>
    </source>
</evidence>
<dbReference type="AlphaFoldDB" id="A0A369NHJ3"/>
<sequence length="99" mass="11389">MDDNHGDLEIDENRLKAADPDGLYLFMLKDYPYMMTPDNVAAFTGTTGQEIRKLLNRGEIQGCRIGVRWLVPKLGLLNYLYKDRQLEEGDSYATSIEMR</sequence>
<dbReference type="EMBL" id="PPTX01000002">
    <property type="protein sequence ID" value="RDB81623.1"/>
    <property type="molecule type" value="Genomic_DNA"/>
</dbReference>
<proteinExistence type="predicted"/>
<organism evidence="1 2">
    <name type="scientific">Eggerthella lenta</name>
    <name type="common">Eubacterium lentum</name>
    <dbReference type="NCBI Taxonomy" id="84112"/>
    <lineage>
        <taxon>Bacteria</taxon>
        <taxon>Bacillati</taxon>
        <taxon>Actinomycetota</taxon>
        <taxon>Coriobacteriia</taxon>
        <taxon>Eggerthellales</taxon>
        <taxon>Eggerthellaceae</taxon>
        <taxon>Eggerthella</taxon>
    </lineage>
</organism>
<dbReference type="RefSeq" id="WP_009305491.1">
    <property type="nucleotide sequence ID" value="NZ_CP089337.1"/>
</dbReference>
<evidence type="ECO:0000313" key="1">
    <source>
        <dbReference type="EMBL" id="RDB81623.1"/>
    </source>
</evidence>
<keyword evidence="1" id="KW-0238">DNA-binding</keyword>